<reference evidence="2" key="1">
    <citation type="journal article" date="2024" name="Proc. Natl. Acad. Sci. U.S.A.">
        <title>Extraordinary preservation of gene collinearity over three hundred million years revealed in homosporous lycophytes.</title>
        <authorList>
            <person name="Li C."/>
            <person name="Wickell D."/>
            <person name="Kuo L.Y."/>
            <person name="Chen X."/>
            <person name="Nie B."/>
            <person name="Liao X."/>
            <person name="Peng D."/>
            <person name="Ji J."/>
            <person name="Jenkins J."/>
            <person name="Williams M."/>
            <person name="Shu S."/>
            <person name="Plott C."/>
            <person name="Barry K."/>
            <person name="Rajasekar S."/>
            <person name="Grimwood J."/>
            <person name="Han X."/>
            <person name="Sun S."/>
            <person name="Hou Z."/>
            <person name="He W."/>
            <person name="Dai G."/>
            <person name="Sun C."/>
            <person name="Schmutz J."/>
            <person name="Leebens-Mack J.H."/>
            <person name="Li F.W."/>
            <person name="Wang L."/>
        </authorList>
    </citation>
    <scope>NUCLEOTIDE SEQUENCE [LARGE SCALE GENOMIC DNA]</scope>
    <source>
        <strain evidence="2">cv. PW_Plant_1</strain>
    </source>
</reference>
<organism evidence="1 2">
    <name type="scientific">Diphasiastrum complanatum</name>
    <name type="common">Issler's clubmoss</name>
    <name type="synonym">Lycopodium complanatum</name>
    <dbReference type="NCBI Taxonomy" id="34168"/>
    <lineage>
        <taxon>Eukaryota</taxon>
        <taxon>Viridiplantae</taxon>
        <taxon>Streptophyta</taxon>
        <taxon>Embryophyta</taxon>
        <taxon>Tracheophyta</taxon>
        <taxon>Lycopodiopsida</taxon>
        <taxon>Lycopodiales</taxon>
        <taxon>Lycopodiaceae</taxon>
        <taxon>Lycopodioideae</taxon>
        <taxon>Diphasiastrum</taxon>
    </lineage>
</organism>
<evidence type="ECO:0000313" key="1">
    <source>
        <dbReference type="EMBL" id="KAJ7562964.1"/>
    </source>
</evidence>
<dbReference type="Proteomes" id="UP001162992">
    <property type="component" value="Chromosome 3"/>
</dbReference>
<accession>A0ACC2E8M9</accession>
<dbReference type="EMBL" id="CM055094">
    <property type="protein sequence ID" value="KAJ7562964.1"/>
    <property type="molecule type" value="Genomic_DNA"/>
</dbReference>
<comment type="caution">
    <text evidence="1">The sequence shown here is derived from an EMBL/GenBank/DDBJ whole genome shotgun (WGS) entry which is preliminary data.</text>
</comment>
<sequence length="533" mass="58848">MGRRTVAPQILRIYGYVLARRHSFYNNGKEAALLRQIMGSCDRQMQLEDPHAYHTRMHQALVSSSTITSFACKSSHAVVSCNWNKITNLGRRSNKSVTTEETVSPESASGFSSSTGIYKSLRRQVDIPDDEFLNFPSLVFSHTDRSDKVALIDAPSGRAVTFGELKQQVLALAAGLGRMGVKQGDVVMMVLPNSIEYPLIFLAVMWMGAVITPINPLSKTLEIETLMKDSNPRLIVTISEEIDKVATFGLPLVLLGRKGEADKLNQLSKSSIVTLGELLDSDPFEAPIAKIRQDDTAALMYSSGTTGLCKGVVWSHRNIIAATLQFNENPPEAEELGVCLLPMYHTFGFCIITCTHFRKGTPLVVIPRFDLEELLCYIERYRLSSITVVPPILVSLTKSTLLDKYDLSTLRTIECGAAPLGKEVMDVCRSRLPGVKFKQVAPAEIEALLLSHPLIRDAAVIPFPDEDAGQIPMAVVVKSLENGLNEDDVINFIAQQVAPHKKVRRVLFVESIPKTPSGKILRRKLAIMALKME</sequence>
<proteinExistence type="predicted"/>
<protein>
    <submittedName>
        <fullName evidence="1">Uncharacterized protein</fullName>
    </submittedName>
</protein>
<name>A0ACC2E8M9_DIPCM</name>
<evidence type="ECO:0000313" key="2">
    <source>
        <dbReference type="Proteomes" id="UP001162992"/>
    </source>
</evidence>
<keyword evidence="2" id="KW-1185">Reference proteome</keyword>
<gene>
    <name evidence="1" type="ORF">O6H91_03G090700</name>
</gene>